<dbReference type="PANTHER" id="PTHR47518:SF9">
    <property type="entry name" value="SERPENTINE RECEPTOR, CLASS T"/>
    <property type="match status" value="1"/>
</dbReference>
<keyword evidence="7" id="KW-1185">Reference proteome</keyword>
<dbReference type="Proteomes" id="UP000053660">
    <property type="component" value="Unassembled WGS sequence"/>
</dbReference>
<keyword evidence="2 5" id="KW-0812">Transmembrane</keyword>
<evidence type="ECO:0000313" key="6">
    <source>
        <dbReference type="EMBL" id="KHJ95794.1"/>
    </source>
</evidence>
<feature type="transmembrane region" description="Helical" evidence="5">
    <location>
        <begin position="43"/>
        <end position="64"/>
    </location>
</feature>
<sequence>MFQVLVAGALFAVMYSSLRLREKRGLFYCHATSVEKPFLTIGPFSALIILQISAMLILKLLQWLNKHKSNKQRLNPDLKVRYNVGENLRTIAIVIPFCYASCIFTSIFLAVMCLIMFANHLFSKALYFALVDGSMLLPAYSLTLPLLLQRMNKRVNEKSNTEFQRHYTSANGKLATSSNTEFQRHYTSANGKLATSVHFDSLLWAWNDKNDRKRGKIPIPLLQKKTDRSA</sequence>
<dbReference type="GO" id="GO:0016020">
    <property type="term" value="C:membrane"/>
    <property type="evidence" value="ECO:0007669"/>
    <property type="project" value="UniProtKB-SubCell"/>
</dbReference>
<evidence type="ECO:0000313" key="7">
    <source>
        <dbReference type="Proteomes" id="UP000053660"/>
    </source>
</evidence>
<reference evidence="6 7" key="1">
    <citation type="submission" date="2014-03" db="EMBL/GenBank/DDBJ databases">
        <title>Draft genome of the hookworm Oesophagostomum dentatum.</title>
        <authorList>
            <person name="Mitreva M."/>
        </authorList>
    </citation>
    <scope>NUCLEOTIDE SEQUENCE [LARGE SCALE GENOMIC DNA]</scope>
    <source>
        <strain evidence="6 7">OD-Hann</strain>
    </source>
</reference>
<accession>A0A0B1TEV2</accession>
<feature type="transmembrane region" description="Helical" evidence="5">
    <location>
        <begin position="125"/>
        <end position="148"/>
    </location>
</feature>
<name>A0A0B1TEV2_OESDE</name>
<keyword evidence="4 5" id="KW-0472">Membrane</keyword>
<comment type="subcellular location">
    <subcellularLocation>
        <location evidence="1">Membrane</location>
        <topology evidence="1">Multi-pass membrane protein</topology>
    </subcellularLocation>
</comment>
<organism evidence="6 7">
    <name type="scientific">Oesophagostomum dentatum</name>
    <name type="common">Nodular worm</name>
    <dbReference type="NCBI Taxonomy" id="61180"/>
    <lineage>
        <taxon>Eukaryota</taxon>
        <taxon>Metazoa</taxon>
        <taxon>Ecdysozoa</taxon>
        <taxon>Nematoda</taxon>
        <taxon>Chromadorea</taxon>
        <taxon>Rhabditida</taxon>
        <taxon>Rhabditina</taxon>
        <taxon>Rhabditomorpha</taxon>
        <taxon>Strongyloidea</taxon>
        <taxon>Strongylidae</taxon>
        <taxon>Oesophagostomum</taxon>
    </lineage>
</organism>
<dbReference type="InterPro" id="IPR052854">
    <property type="entry name" value="Serpentine_rcpt_epsilon"/>
</dbReference>
<dbReference type="InterPro" id="IPR019408">
    <property type="entry name" value="7TM_GPCR_serpentine_rcpt_Srab"/>
</dbReference>
<dbReference type="EMBL" id="KN549845">
    <property type="protein sequence ID" value="KHJ95794.1"/>
    <property type="molecule type" value="Genomic_DNA"/>
</dbReference>
<evidence type="ECO:0000256" key="4">
    <source>
        <dbReference type="ARBA" id="ARBA00023136"/>
    </source>
</evidence>
<dbReference type="PANTHER" id="PTHR47518">
    <property type="entry name" value="SERPENTINE RECEPTOR CLASS EPSILON-13-RELATED"/>
    <property type="match status" value="1"/>
</dbReference>
<dbReference type="Pfam" id="PF10292">
    <property type="entry name" value="7TM_GPCR_Srab"/>
    <property type="match status" value="1"/>
</dbReference>
<proteinExistence type="predicted"/>
<dbReference type="AlphaFoldDB" id="A0A0B1TEV2"/>
<evidence type="ECO:0000256" key="5">
    <source>
        <dbReference type="SAM" id="Phobius"/>
    </source>
</evidence>
<evidence type="ECO:0000256" key="3">
    <source>
        <dbReference type="ARBA" id="ARBA00022989"/>
    </source>
</evidence>
<keyword evidence="3 5" id="KW-1133">Transmembrane helix</keyword>
<dbReference type="OrthoDB" id="5874270at2759"/>
<evidence type="ECO:0000256" key="2">
    <source>
        <dbReference type="ARBA" id="ARBA00022692"/>
    </source>
</evidence>
<evidence type="ECO:0000256" key="1">
    <source>
        <dbReference type="ARBA" id="ARBA00004141"/>
    </source>
</evidence>
<protein>
    <submittedName>
        <fullName evidence="6">Uncharacterized protein</fullName>
    </submittedName>
</protein>
<gene>
    <name evidence="6" type="ORF">OESDEN_04254</name>
</gene>
<feature type="transmembrane region" description="Helical" evidence="5">
    <location>
        <begin position="91"/>
        <end position="119"/>
    </location>
</feature>